<dbReference type="EnsemblMetazoa" id="MESCA009341-RA">
    <property type="protein sequence ID" value="MESCA009341-PA"/>
    <property type="gene ID" value="MESCA009341"/>
</dbReference>
<name>T1GZN7_MEGSC</name>
<evidence type="ECO:0000259" key="8">
    <source>
        <dbReference type="PROSITE" id="PS50940"/>
    </source>
</evidence>
<proteinExistence type="predicted"/>
<feature type="chain" id="PRO_5004588620" description="Chitin-binding type-2 domain-containing protein" evidence="7">
    <location>
        <begin position="19"/>
        <end position="409"/>
    </location>
</feature>
<dbReference type="SMART" id="SM00494">
    <property type="entry name" value="ChtBD2"/>
    <property type="match status" value="3"/>
</dbReference>
<dbReference type="OMA" id="YTECKAN"/>
<evidence type="ECO:0000256" key="3">
    <source>
        <dbReference type="ARBA" id="ARBA00022737"/>
    </source>
</evidence>
<protein>
    <recommendedName>
        <fullName evidence="8">Chitin-binding type-2 domain-containing protein</fullName>
    </recommendedName>
</protein>
<feature type="domain" description="Chitin-binding type-2" evidence="8">
    <location>
        <begin position="256"/>
        <end position="312"/>
    </location>
</feature>
<evidence type="ECO:0000313" key="10">
    <source>
        <dbReference type="Proteomes" id="UP000015102"/>
    </source>
</evidence>
<dbReference type="PROSITE" id="PS50940">
    <property type="entry name" value="CHIT_BIND_II"/>
    <property type="match status" value="3"/>
</dbReference>
<dbReference type="AlphaFoldDB" id="T1GZN7"/>
<dbReference type="SUPFAM" id="SSF57625">
    <property type="entry name" value="Invertebrate chitin-binding proteins"/>
    <property type="match status" value="3"/>
</dbReference>
<dbReference type="InterPro" id="IPR036508">
    <property type="entry name" value="Chitin-bd_dom_sf"/>
</dbReference>
<evidence type="ECO:0000256" key="5">
    <source>
        <dbReference type="ARBA" id="ARBA00023180"/>
    </source>
</evidence>
<dbReference type="PANTHER" id="PTHR23301:SF0">
    <property type="entry name" value="CHITIN-BINDING TYPE-2 DOMAIN-CONTAINING PROTEIN-RELATED"/>
    <property type="match status" value="1"/>
</dbReference>
<dbReference type="HOGENOM" id="CLU_673179_0_0_1"/>
<evidence type="ECO:0000256" key="7">
    <source>
        <dbReference type="SAM" id="SignalP"/>
    </source>
</evidence>
<keyword evidence="10" id="KW-1185">Reference proteome</keyword>
<keyword evidence="3" id="KW-0677">Repeat</keyword>
<dbReference type="EMBL" id="CAQQ02141166">
    <property type="status" value="NOT_ANNOTATED_CDS"/>
    <property type="molecule type" value="Genomic_DNA"/>
</dbReference>
<keyword evidence="1" id="KW-0147">Chitin-binding</keyword>
<reference evidence="10" key="1">
    <citation type="submission" date="2013-02" db="EMBL/GenBank/DDBJ databases">
        <authorList>
            <person name="Hughes D."/>
        </authorList>
    </citation>
    <scope>NUCLEOTIDE SEQUENCE</scope>
    <source>
        <strain>Durham</strain>
        <strain evidence="10">NC isolate 2 -- Noor lab</strain>
    </source>
</reference>
<organism evidence="9 10">
    <name type="scientific">Megaselia scalaris</name>
    <name type="common">Humpbacked fly</name>
    <name type="synonym">Phora scalaris</name>
    <dbReference type="NCBI Taxonomy" id="36166"/>
    <lineage>
        <taxon>Eukaryota</taxon>
        <taxon>Metazoa</taxon>
        <taxon>Ecdysozoa</taxon>
        <taxon>Arthropoda</taxon>
        <taxon>Hexapoda</taxon>
        <taxon>Insecta</taxon>
        <taxon>Pterygota</taxon>
        <taxon>Neoptera</taxon>
        <taxon>Endopterygota</taxon>
        <taxon>Diptera</taxon>
        <taxon>Brachycera</taxon>
        <taxon>Muscomorpha</taxon>
        <taxon>Platypezoidea</taxon>
        <taxon>Phoridae</taxon>
        <taxon>Megaseliini</taxon>
        <taxon>Megaselia</taxon>
    </lineage>
</organism>
<feature type="domain" description="Chitin-binding type-2" evidence="8">
    <location>
        <begin position="349"/>
        <end position="405"/>
    </location>
</feature>
<evidence type="ECO:0000256" key="4">
    <source>
        <dbReference type="ARBA" id="ARBA00023157"/>
    </source>
</evidence>
<accession>T1GZN7</accession>
<sequence>MGYLYILAIFCAISLTSANSFLRYLISYADCDNVPYGWLVRNPLDCGSYFVCEDEIQLEKCPSLLHFDAVKRVCNWPDKAKCDWTALPTIIIPDIDEYLPSDSWQEKETTVVHNPTTTTVKTTEIPTTTPRPTTTTSKPSTHKPTTTTSIPSTPRPTTTTPKTSTETPTTTTSKPSTQRPTTTTSIPSTSKPSTQKPTTTTVDWPKTTTESYPLSWLCENVVLHDHKVGEVESSFGAFDKEAGKAIDPMKTYDPSKVKCLYEGVYFLPHPTACDNYYICAHRTLIAHSCGTGISWNYKTNKCDFQLKSNCYSKDTGKHTTKYPSPPTEDTHTTRYVTPEKPKTTLNPNLPICPMHEQTYYPHHEDCRKYYICISGLPVLTTCPDELFWDDVHKICNLPQYTECKANKKH</sequence>
<dbReference type="Gene3D" id="2.170.140.10">
    <property type="entry name" value="Chitin binding domain"/>
    <property type="match status" value="3"/>
</dbReference>
<dbReference type="Pfam" id="PF01607">
    <property type="entry name" value="CBM_14"/>
    <property type="match status" value="3"/>
</dbReference>
<dbReference type="PANTHER" id="PTHR23301">
    <property type="entry name" value="CHITIN BINDING PERITROPHIN-A"/>
    <property type="match status" value="1"/>
</dbReference>
<dbReference type="InterPro" id="IPR051940">
    <property type="entry name" value="Chitin_bind-dev_reg"/>
</dbReference>
<dbReference type="STRING" id="36166.T1GZN7"/>
<feature type="compositionally biased region" description="Low complexity" evidence="6">
    <location>
        <begin position="111"/>
        <end position="204"/>
    </location>
</feature>
<dbReference type="InterPro" id="IPR002557">
    <property type="entry name" value="Chitin-bd_dom"/>
</dbReference>
<evidence type="ECO:0000256" key="1">
    <source>
        <dbReference type="ARBA" id="ARBA00022669"/>
    </source>
</evidence>
<reference evidence="9" key="2">
    <citation type="submission" date="2015-06" db="UniProtKB">
        <authorList>
            <consortium name="EnsemblMetazoa"/>
        </authorList>
    </citation>
    <scope>IDENTIFICATION</scope>
</reference>
<feature type="domain" description="Chitin-binding type-2" evidence="8">
    <location>
        <begin position="28"/>
        <end position="84"/>
    </location>
</feature>
<feature type="signal peptide" evidence="7">
    <location>
        <begin position="1"/>
        <end position="18"/>
    </location>
</feature>
<evidence type="ECO:0000256" key="6">
    <source>
        <dbReference type="SAM" id="MobiDB-lite"/>
    </source>
</evidence>
<evidence type="ECO:0000313" key="9">
    <source>
        <dbReference type="EnsemblMetazoa" id="MESCA009341-PA"/>
    </source>
</evidence>
<dbReference type="Proteomes" id="UP000015102">
    <property type="component" value="Unassembled WGS sequence"/>
</dbReference>
<keyword evidence="4" id="KW-1015">Disulfide bond</keyword>
<evidence type="ECO:0000256" key="2">
    <source>
        <dbReference type="ARBA" id="ARBA00022729"/>
    </source>
</evidence>
<dbReference type="GO" id="GO:0008061">
    <property type="term" value="F:chitin binding"/>
    <property type="evidence" value="ECO:0007669"/>
    <property type="project" value="UniProtKB-KW"/>
</dbReference>
<keyword evidence="5" id="KW-0325">Glycoprotein</keyword>
<keyword evidence="2 7" id="KW-0732">Signal</keyword>
<feature type="region of interest" description="Disordered" evidence="6">
    <location>
        <begin position="106"/>
        <end position="204"/>
    </location>
</feature>
<dbReference type="GO" id="GO:0005576">
    <property type="term" value="C:extracellular region"/>
    <property type="evidence" value="ECO:0007669"/>
    <property type="project" value="InterPro"/>
</dbReference>